<evidence type="ECO:0000313" key="23">
    <source>
        <dbReference type="EMBL" id="MZQ87335.1"/>
    </source>
</evidence>
<dbReference type="GO" id="GO:0006284">
    <property type="term" value="P:base-excision repair"/>
    <property type="evidence" value="ECO:0007669"/>
    <property type="project" value="InterPro"/>
</dbReference>
<dbReference type="InterPro" id="IPR010663">
    <property type="entry name" value="Znf_FPG/IleRS"/>
</dbReference>
<dbReference type="RefSeq" id="WP_161411951.1">
    <property type="nucleotide sequence ID" value="NZ_WTUZ01000040.1"/>
</dbReference>
<evidence type="ECO:0000256" key="17">
    <source>
        <dbReference type="ARBA" id="ARBA00030638"/>
    </source>
</evidence>
<dbReference type="SUPFAM" id="SSF57716">
    <property type="entry name" value="Glucocorticoid receptor-like (DNA-binding domain)"/>
    <property type="match status" value="1"/>
</dbReference>
<dbReference type="PROSITE" id="PS51068">
    <property type="entry name" value="FPG_CAT"/>
    <property type="match status" value="1"/>
</dbReference>
<dbReference type="GO" id="GO:0003684">
    <property type="term" value="F:damaged DNA binding"/>
    <property type="evidence" value="ECO:0007669"/>
    <property type="project" value="InterPro"/>
</dbReference>
<evidence type="ECO:0000256" key="15">
    <source>
        <dbReference type="ARBA" id="ARBA00023268"/>
    </source>
</evidence>
<dbReference type="InterPro" id="IPR035937">
    <property type="entry name" value="FPG_N"/>
</dbReference>
<dbReference type="Gene3D" id="1.10.8.50">
    <property type="match status" value="1"/>
</dbReference>
<proteinExistence type="inferred from homology"/>
<keyword evidence="13" id="KW-0234">DNA repair</keyword>
<comment type="similarity">
    <text evidence="3">Belongs to the FPG family.</text>
</comment>
<dbReference type="GO" id="GO:0003690">
    <property type="term" value="F:double-stranded DNA binding"/>
    <property type="evidence" value="ECO:0007669"/>
    <property type="project" value="UniProtKB-ARBA"/>
</dbReference>
<evidence type="ECO:0000259" key="22">
    <source>
        <dbReference type="PROSITE" id="PS51068"/>
    </source>
</evidence>
<evidence type="ECO:0000256" key="7">
    <source>
        <dbReference type="ARBA" id="ARBA00022723"/>
    </source>
</evidence>
<dbReference type="Pfam" id="PF06827">
    <property type="entry name" value="zf-FPG_IleRS"/>
    <property type="match status" value="1"/>
</dbReference>
<dbReference type="EMBL" id="WTUZ01000040">
    <property type="protein sequence ID" value="MZQ87335.1"/>
    <property type="molecule type" value="Genomic_DNA"/>
</dbReference>
<evidence type="ECO:0000256" key="14">
    <source>
        <dbReference type="ARBA" id="ARBA00023239"/>
    </source>
</evidence>
<comment type="cofactor">
    <cofactor evidence="2">
        <name>Zn(2+)</name>
        <dbReference type="ChEBI" id="CHEBI:29105"/>
    </cofactor>
</comment>
<dbReference type="EC" id="3.2.2.23" evidence="4"/>
<evidence type="ECO:0000256" key="9">
    <source>
        <dbReference type="ARBA" id="ARBA00022771"/>
    </source>
</evidence>
<dbReference type="InterPro" id="IPR010979">
    <property type="entry name" value="Ribosomal_uS13-like_H2TH"/>
</dbReference>
<keyword evidence="16" id="KW-0326">Glycosidase</keyword>
<gene>
    <name evidence="23" type="ORF">GQF01_34980</name>
</gene>
<comment type="catalytic activity">
    <reaction evidence="1">
        <text>Hydrolysis of DNA containing ring-opened 7-methylguanine residues, releasing 2,6-diamino-4-hydroxy-5-(N-methyl)formamidopyrimidine.</text>
        <dbReference type="EC" id="3.2.2.23"/>
    </reaction>
</comment>
<organism evidence="23 24">
    <name type="scientific">Paenibacillus silvestris</name>
    <dbReference type="NCBI Taxonomy" id="2606219"/>
    <lineage>
        <taxon>Bacteria</taxon>
        <taxon>Bacillati</taxon>
        <taxon>Bacillota</taxon>
        <taxon>Bacilli</taxon>
        <taxon>Bacillales</taxon>
        <taxon>Paenibacillaceae</taxon>
        <taxon>Paenibacillus</taxon>
    </lineage>
</organism>
<keyword evidence="23" id="KW-0255">Endonuclease</keyword>
<evidence type="ECO:0000256" key="5">
    <source>
        <dbReference type="ARBA" id="ARBA00012720"/>
    </source>
</evidence>
<dbReference type="Gene3D" id="3.20.190.10">
    <property type="entry name" value="MutM-like, N-terminal"/>
    <property type="match status" value="1"/>
</dbReference>
<evidence type="ECO:0000256" key="6">
    <source>
        <dbReference type="ARBA" id="ARBA00016240"/>
    </source>
</evidence>
<evidence type="ECO:0000256" key="3">
    <source>
        <dbReference type="ARBA" id="ARBA00009409"/>
    </source>
</evidence>
<keyword evidence="20" id="KW-0812">Transmembrane</keyword>
<dbReference type="EC" id="4.2.99.18" evidence="5"/>
<feature type="domain" description="Formamidopyrimidine-DNA glycosylase catalytic" evidence="22">
    <location>
        <begin position="2"/>
        <end position="112"/>
    </location>
</feature>
<evidence type="ECO:0000256" key="8">
    <source>
        <dbReference type="ARBA" id="ARBA00022763"/>
    </source>
</evidence>
<evidence type="ECO:0000256" key="16">
    <source>
        <dbReference type="ARBA" id="ARBA00023295"/>
    </source>
</evidence>
<keyword evidence="15" id="KW-0511">Multifunctional enzyme</keyword>
<keyword evidence="10" id="KW-0378">Hydrolase</keyword>
<evidence type="ECO:0000256" key="10">
    <source>
        <dbReference type="ARBA" id="ARBA00022801"/>
    </source>
</evidence>
<dbReference type="PANTHER" id="PTHR22993">
    <property type="entry name" value="FORMAMIDOPYRIMIDINE-DNA GLYCOSYLASE"/>
    <property type="match status" value="1"/>
</dbReference>
<evidence type="ECO:0000259" key="21">
    <source>
        <dbReference type="PROSITE" id="PS51066"/>
    </source>
</evidence>
<dbReference type="Pfam" id="PF01149">
    <property type="entry name" value="Fapy_DNA_glyco"/>
    <property type="match status" value="1"/>
</dbReference>
<feature type="transmembrane region" description="Helical" evidence="20">
    <location>
        <begin position="60"/>
        <end position="82"/>
    </location>
</feature>
<keyword evidence="20" id="KW-1133">Transmembrane helix</keyword>
<keyword evidence="8" id="KW-0227">DNA damage</keyword>
<evidence type="ECO:0000313" key="24">
    <source>
        <dbReference type="Proteomes" id="UP000481087"/>
    </source>
</evidence>
<dbReference type="SUPFAM" id="SSF81624">
    <property type="entry name" value="N-terminal domain of MutM-like DNA repair proteins"/>
    <property type="match status" value="1"/>
</dbReference>
<dbReference type="InterPro" id="IPR000214">
    <property type="entry name" value="Znf_DNA_glyclase/AP_lyase"/>
</dbReference>
<dbReference type="PROSITE" id="PS51066">
    <property type="entry name" value="ZF_FPG_2"/>
    <property type="match status" value="1"/>
</dbReference>
<comment type="catalytic activity">
    <reaction evidence="18">
        <text>2'-deoxyribonucleotide-(2'-deoxyribose 5'-phosphate)-2'-deoxyribonucleotide-DNA = a 3'-end 2'-deoxyribonucleotide-(2,3-dehydro-2,3-deoxyribose 5'-phosphate)-DNA + a 5'-end 5'-phospho-2'-deoxyribonucleoside-DNA + H(+)</text>
        <dbReference type="Rhea" id="RHEA:66592"/>
        <dbReference type="Rhea" id="RHEA-COMP:13180"/>
        <dbReference type="Rhea" id="RHEA-COMP:16897"/>
        <dbReference type="Rhea" id="RHEA-COMP:17067"/>
        <dbReference type="ChEBI" id="CHEBI:15378"/>
        <dbReference type="ChEBI" id="CHEBI:136412"/>
        <dbReference type="ChEBI" id="CHEBI:157695"/>
        <dbReference type="ChEBI" id="CHEBI:167181"/>
        <dbReference type="EC" id="4.2.99.18"/>
    </reaction>
</comment>
<keyword evidence="23" id="KW-0540">Nuclease</keyword>
<dbReference type="GO" id="GO:0140078">
    <property type="term" value="F:class I DNA-(apurinic or apyrimidinic site) endonuclease activity"/>
    <property type="evidence" value="ECO:0007669"/>
    <property type="project" value="UniProtKB-EC"/>
</dbReference>
<dbReference type="Proteomes" id="UP000481087">
    <property type="component" value="Unassembled WGS sequence"/>
</dbReference>
<dbReference type="SUPFAM" id="SSF46946">
    <property type="entry name" value="S13-like H2TH domain"/>
    <property type="match status" value="1"/>
</dbReference>
<accession>A0A6L8VAM3</accession>
<evidence type="ECO:0000256" key="4">
    <source>
        <dbReference type="ARBA" id="ARBA00012024"/>
    </source>
</evidence>
<dbReference type="SMART" id="SM00898">
    <property type="entry name" value="Fapy_DNA_glyco"/>
    <property type="match status" value="1"/>
</dbReference>
<dbReference type="AlphaFoldDB" id="A0A6L8VAM3"/>
<keyword evidence="12" id="KW-0238">DNA-binding</keyword>
<keyword evidence="20" id="KW-0472">Membrane</keyword>
<dbReference type="SMART" id="SM01232">
    <property type="entry name" value="H2TH"/>
    <property type="match status" value="1"/>
</dbReference>
<sequence length="269" mass="30662">MPELPEMETYRQQLTRLIQNFPITGADVERPKSLNVDPELFIQKLTGNRIVRIERRAKHLLFLLGSGEVLLLHLMLGGWMFYGTEEEKPDRTSQVVIHFGSQHLYFIGLRLGYLHMHAIPEAEKVLSKLGPEPLEPSFTFARFQSLLKGKNGNLKMTLVDQSFLSGIGNCYSDEICFMASILPLRKLPSLTSEEHSRLFQAMRTVLLEAIQYGGYIDEPLFVGDRLTGQFDAKCRVYDREGEPCLRCGHPLVKTEVSSRKCFYCANCQS</sequence>
<feature type="domain" description="FPG-type" evidence="21">
    <location>
        <begin position="235"/>
        <end position="269"/>
    </location>
</feature>
<dbReference type="Pfam" id="PF06831">
    <property type="entry name" value="H2TH"/>
    <property type="match status" value="1"/>
</dbReference>
<dbReference type="PANTHER" id="PTHR22993:SF9">
    <property type="entry name" value="FORMAMIDOPYRIMIDINE-DNA GLYCOSYLASE"/>
    <property type="match status" value="1"/>
</dbReference>
<keyword evidence="7" id="KW-0479">Metal-binding</keyword>
<evidence type="ECO:0000256" key="2">
    <source>
        <dbReference type="ARBA" id="ARBA00001947"/>
    </source>
</evidence>
<keyword evidence="9 19" id="KW-0863">Zinc-finger</keyword>
<dbReference type="FunFam" id="1.10.8.50:FF:000003">
    <property type="entry name" value="Formamidopyrimidine-DNA glycosylase"/>
    <property type="match status" value="1"/>
</dbReference>
<evidence type="ECO:0000256" key="1">
    <source>
        <dbReference type="ARBA" id="ARBA00001668"/>
    </source>
</evidence>
<keyword evidence="11" id="KW-0862">Zinc</keyword>
<evidence type="ECO:0000256" key="13">
    <source>
        <dbReference type="ARBA" id="ARBA00023204"/>
    </source>
</evidence>
<reference evidence="23 24" key="1">
    <citation type="submission" date="2019-12" db="EMBL/GenBank/DDBJ databases">
        <title>Paenibacillus sp. nov. sp. isolated from soil.</title>
        <authorList>
            <person name="Kim J."/>
            <person name="Jeong S.E."/>
            <person name="Jung H.S."/>
            <person name="Jeon C.O."/>
        </authorList>
    </citation>
    <scope>NUCLEOTIDE SEQUENCE [LARGE SCALE GENOMIC DNA]</scope>
    <source>
        <strain evidence="23 24">5J-6</strain>
    </source>
</reference>
<dbReference type="GO" id="GO:0034039">
    <property type="term" value="F:8-oxo-7,8-dihydroguanine DNA N-glycosylase activity"/>
    <property type="evidence" value="ECO:0007669"/>
    <property type="project" value="TreeGrafter"/>
</dbReference>
<evidence type="ECO:0000256" key="11">
    <source>
        <dbReference type="ARBA" id="ARBA00022833"/>
    </source>
</evidence>
<dbReference type="InterPro" id="IPR012319">
    <property type="entry name" value="FPG_cat"/>
</dbReference>
<dbReference type="InterPro" id="IPR015886">
    <property type="entry name" value="H2TH_FPG"/>
</dbReference>
<name>A0A6L8VAM3_9BACL</name>
<protein>
    <recommendedName>
        <fullName evidence="6">Formamidopyrimidine-DNA glycosylase</fullName>
        <ecNumber evidence="4">3.2.2.23</ecNumber>
        <ecNumber evidence="5">4.2.99.18</ecNumber>
    </recommendedName>
    <alternativeName>
        <fullName evidence="17">DNA-(apurinic or apyrimidinic site) lyase MutM</fullName>
    </alternativeName>
</protein>
<evidence type="ECO:0000256" key="18">
    <source>
        <dbReference type="ARBA" id="ARBA00044632"/>
    </source>
</evidence>
<keyword evidence="24" id="KW-1185">Reference proteome</keyword>
<dbReference type="GO" id="GO:0008270">
    <property type="term" value="F:zinc ion binding"/>
    <property type="evidence" value="ECO:0007669"/>
    <property type="project" value="UniProtKB-KW"/>
</dbReference>
<keyword evidence="14" id="KW-0456">Lyase</keyword>
<evidence type="ECO:0000256" key="19">
    <source>
        <dbReference type="PROSITE-ProRule" id="PRU00391"/>
    </source>
</evidence>
<evidence type="ECO:0000256" key="12">
    <source>
        <dbReference type="ARBA" id="ARBA00023125"/>
    </source>
</evidence>
<evidence type="ECO:0000256" key="20">
    <source>
        <dbReference type="SAM" id="Phobius"/>
    </source>
</evidence>
<comment type="caution">
    <text evidence="23">The sequence shown here is derived from an EMBL/GenBank/DDBJ whole genome shotgun (WGS) entry which is preliminary data.</text>
</comment>